<dbReference type="GO" id="GO:0045087">
    <property type="term" value="P:innate immune response"/>
    <property type="evidence" value="ECO:0007669"/>
    <property type="project" value="UniProtKB-KW"/>
</dbReference>
<proteinExistence type="inferred from homology"/>
<feature type="signal peptide" evidence="4">
    <location>
        <begin position="1"/>
        <end position="21"/>
    </location>
</feature>
<dbReference type="AlphaFoldDB" id="A0AAN9VJ63"/>
<protein>
    <recommendedName>
        <fullName evidence="9">Beta-1,3-glucan-binding protein</fullName>
    </recommendedName>
</protein>
<keyword evidence="4" id="KW-0732">Signal</keyword>
<dbReference type="InterPro" id="IPR031756">
    <property type="entry name" value="BGBP_N"/>
</dbReference>
<dbReference type="PANTHER" id="PTHR10963">
    <property type="entry name" value="GLYCOSYL HYDROLASE-RELATED"/>
    <property type="match status" value="1"/>
</dbReference>
<dbReference type="SUPFAM" id="SSF49899">
    <property type="entry name" value="Concanavalin A-like lectins/glucanases"/>
    <property type="match status" value="1"/>
</dbReference>
<dbReference type="InterPro" id="IPR043030">
    <property type="entry name" value="BGBP_N_sf"/>
</dbReference>
<feature type="chain" id="PRO_5042991532" description="Beta-1,3-glucan-binding protein" evidence="4">
    <location>
        <begin position="22"/>
        <end position="479"/>
    </location>
</feature>
<dbReference type="GO" id="GO:0030246">
    <property type="term" value="F:carbohydrate binding"/>
    <property type="evidence" value="ECO:0007669"/>
    <property type="project" value="InterPro"/>
</dbReference>
<dbReference type="PROSITE" id="PS51969">
    <property type="entry name" value="CBM39"/>
    <property type="match status" value="1"/>
</dbReference>
<evidence type="ECO:0000313" key="8">
    <source>
        <dbReference type="Proteomes" id="UP001378592"/>
    </source>
</evidence>
<dbReference type="InterPro" id="IPR000757">
    <property type="entry name" value="Beta-glucanase-like"/>
</dbReference>
<reference evidence="7 8" key="1">
    <citation type="submission" date="2024-03" db="EMBL/GenBank/DDBJ databases">
        <title>The genome assembly and annotation of the cricket Gryllus longicercus Weissman &amp; Gray.</title>
        <authorList>
            <person name="Szrajer S."/>
            <person name="Gray D."/>
            <person name="Ylla G."/>
        </authorList>
    </citation>
    <scope>NUCLEOTIDE SEQUENCE [LARGE SCALE GENOMIC DNA]</scope>
    <source>
        <strain evidence="7">DAG 2021-001</strain>
        <tissue evidence="7">Whole body minus gut</tissue>
    </source>
</reference>
<evidence type="ECO:0000256" key="2">
    <source>
        <dbReference type="ARBA" id="ARBA00022588"/>
    </source>
</evidence>
<feature type="domain" description="CBM39" evidence="6">
    <location>
        <begin position="22"/>
        <end position="122"/>
    </location>
</feature>
<dbReference type="PROSITE" id="PS51762">
    <property type="entry name" value="GH16_2"/>
    <property type="match status" value="1"/>
</dbReference>
<name>A0AAN9VJ63_9ORTH</name>
<dbReference type="InterPro" id="IPR050546">
    <property type="entry name" value="Glycosyl_Hydrlase_16"/>
</dbReference>
<keyword evidence="8" id="KW-1185">Reference proteome</keyword>
<dbReference type="Gene3D" id="2.60.120.200">
    <property type="match status" value="1"/>
</dbReference>
<evidence type="ECO:0000256" key="1">
    <source>
        <dbReference type="ARBA" id="ARBA00008781"/>
    </source>
</evidence>
<dbReference type="Gene3D" id="2.60.40.2140">
    <property type="entry name" value="Beta-1,3-glucan-recognition protein, N-terminal domain"/>
    <property type="match status" value="1"/>
</dbReference>
<keyword evidence="2" id="KW-0399">Innate immunity</keyword>
<dbReference type="PANTHER" id="PTHR10963:SF60">
    <property type="entry name" value="GRAM-NEGATIVE BACTERIA-BINDING PROTEIN 1-RELATED"/>
    <property type="match status" value="1"/>
</dbReference>
<keyword evidence="3" id="KW-0391">Immunity</keyword>
<organism evidence="7 8">
    <name type="scientific">Gryllus longicercus</name>
    <dbReference type="NCBI Taxonomy" id="2509291"/>
    <lineage>
        <taxon>Eukaryota</taxon>
        <taxon>Metazoa</taxon>
        <taxon>Ecdysozoa</taxon>
        <taxon>Arthropoda</taxon>
        <taxon>Hexapoda</taxon>
        <taxon>Insecta</taxon>
        <taxon>Pterygota</taxon>
        <taxon>Neoptera</taxon>
        <taxon>Polyneoptera</taxon>
        <taxon>Orthoptera</taxon>
        <taxon>Ensifera</taxon>
        <taxon>Gryllidea</taxon>
        <taxon>Grylloidea</taxon>
        <taxon>Gryllidae</taxon>
        <taxon>Gryllinae</taxon>
        <taxon>Gryllus</taxon>
    </lineage>
</organism>
<feature type="domain" description="GH16" evidence="5">
    <location>
        <begin position="128"/>
        <end position="478"/>
    </location>
</feature>
<evidence type="ECO:0000259" key="6">
    <source>
        <dbReference type="PROSITE" id="PS51969"/>
    </source>
</evidence>
<accession>A0AAN9VJ63</accession>
<dbReference type="EMBL" id="JAZDUA010000210">
    <property type="protein sequence ID" value="KAK7864126.1"/>
    <property type="molecule type" value="Genomic_DNA"/>
</dbReference>
<comment type="similarity">
    <text evidence="1">Belongs to the insect beta-1,3-glucan binding protein family.</text>
</comment>
<dbReference type="Pfam" id="PF15886">
    <property type="entry name" value="CBM39"/>
    <property type="match status" value="1"/>
</dbReference>
<evidence type="ECO:0000313" key="7">
    <source>
        <dbReference type="EMBL" id="KAK7864126.1"/>
    </source>
</evidence>
<comment type="caution">
    <text evidence="7">The sequence shown here is derived from an EMBL/GenBank/DDBJ whole genome shotgun (WGS) entry which is preliminary data.</text>
</comment>
<evidence type="ECO:0000256" key="3">
    <source>
        <dbReference type="ARBA" id="ARBA00022859"/>
    </source>
</evidence>
<evidence type="ECO:0000259" key="5">
    <source>
        <dbReference type="PROSITE" id="PS51762"/>
    </source>
</evidence>
<dbReference type="GO" id="GO:0004553">
    <property type="term" value="F:hydrolase activity, hydrolyzing O-glycosyl compounds"/>
    <property type="evidence" value="ECO:0007669"/>
    <property type="project" value="InterPro"/>
</dbReference>
<dbReference type="InterPro" id="IPR013320">
    <property type="entry name" value="ConA-like_dom_sf"/>
</dbReference>
<evidence type="ECO:0008006" key="9">
    <source>
        <dbReference type="Google" id="ProtNLM"/>
    </source>
</evidence>
<dbReference type="Proteomes" id="UP001378592">
    <property type="component" value="Unassembled WGS sequence"/>
</dbReference>
<dbReference type="GO" id="GO:0005975">
    <property type="term" value="P:carbohydrate metabolic process"/>
    <property type="evidence" value="ECO:0007669"/>
    <property type="project" value="InterPro"/>
</dbReference>
<sequence>MTLKRIFLRLVLVVLISGIHSYEIPQATLVAFKPRGFQVSIPDSDGVQIFAFHGNVNKEMANREAGEMSVDILRPKNGRWVYENPRIRLKVGDVINYWLYVQVDGLGYPKDDLTWKVTELVDKDSSQATTPSTPTPGKCELSHTTVNGVRKCENELVFEETFDNLQRPKWENVVQFGGDPGYPFVLYTNKDDNCFVRNGFLHIKPTLQSDDDVTSGAQHLSGCTGTPNSEECTKRAAGGFYLPPVFSAQLRTKQSFSFCYGKVEIKAKLPVGDWIFSELLLQPKELAYGSKPKLTSGQINLALLRGNKDLVSNGQQIGAKCLHGVCELAMNDVCHREDFNETRQSLWSGAFHVYGATWTPDYIAFTVDGSEIGRVVPPRGGLHTVSEFSSFPSNPWATGTKLAPFDKEFYIGLGLGVGGFTEFPDDSTSGSYRKPWKNGEAKAIAKFWNKQSEWYPTWNDADSTLQVDYVRVWALPKNP</sequence>
<gene>
    <name evidence="7" type="ORF">R5R35_007644</name>
</gene>
<evidence type="ECO:0000256" key="4">
    <source>
        <dbReference type="SAM" id="SignalP"/>
    </source>
</evidence>